<dbReference type="EMBL" id="UYRS01002344">
    <property type="protein sequence ID" value="VDK25727.1"/>
    <property type="molecule type" value="Genomic_DNA"/>
</dbReference>
<proteinExistence type="predicted"/>
<keyword evidence="2" id="KW-1185">Reference proteome</keyword>
<dbReference type="AlphaFoldDB" id="A0A3P6NWB1"/>
<organism evidence="1 2">
    <name type="scientific">Taenia asiatica</name>
    <name type="common">Asian tapeworm</name>
    <dbReference type="NCBI Taxonomy" id="60517"/>
    <lineage>
        <taxon>Eukaryota</taxon>
        <taxon>Metazoa</taxon>
        <taxon>Spiralia</taxon>
        <taxon>Lophotrochozoa</taxon>
        <taxon>Platyhelminthes</taxon>
        <taxon>Cestoda</taxon>
        <taxon>Eucestoda</taxon>
        <taxon>Cyclophyllidea</taxon>
        <taxon>Taeniidae</taxon>
        <taxon>Taenia</taxon>
    </lineage>
</organism>
<dbReference type="Proteomes" id="UP000282613">
    <property type="component" value="Unassembled WGS sequence"/>
</dbReference>
<name>A0A3P6NWB1_TAEAS</name>
<sequence length="62" mass="6984">MRPQLLRSTASAWKVAVTRALLRSVAILVPLRTQISSKSTLLPEIIHLFPPTNLIRVYIFVS</sequence>
<evidence type="ECO:0000313" key="1">
    <source>
        <dbReference type="EMBL" id="VDK25727.1"/>
    </source>
</evidence>
<evidence type="ECO:0000313" key="2">
    <source>
        <dbReference type="Proteomes" id="UP000282613"/>
    </source>
</evidence>
<gene>
    <name evidence="1" type="ORF">TASK_LOCUS2645</name>
</gene>
<reference evidence="1 2" key="1">
    <citation type="submission" date="2018-11" db="EMBL/GenBank/DDBJ databases">
        <authorList>
            <consortium name="Pathogen Informatics"/>
        </authorList>
    </citation>
    <scope>NUCLEOTIDE SEQUENCE [LARGE SCALE GENOMIC DNA]</scope>
</reference>
<protein>
    <submittedName>
        <fullName evidence="1">Uncharacterized protein</fullName>
    </submittedName>
</protein>
<accession>A0A3P6NWB1</accession>